<feature type="compositionally biased region" description="Polar residues" evidence="1">
    <location>
        <begin position="363"/>
        <end position="374"/>
    </location>
</feature>
<feature type="compositionally biased region" description="Basic and acidic residues" evidence="1">
    <location>
        <begin position="308"/>
        <end position="333"/>
    </location>
</feature>
<comment type="caution">
    <text evidence="2">The sequence shown here is derived from an EMBL/GenBank/DDBJ whole genome shotgun (WGS) entry which is preliminary data.</text>
</comment>
<feature type="region of interest" description="Disordered" evidence="1">
    <location>
        <begin position="279"/>
        <end position="374"/>
    </location>
</feature>
<dbReference type="Proteomes" id="UP001521184">
    <property type="component" value="Unassembled WGS sequence"/>
</dbReference>
<evidence type="ECO:0008006" key="4">
    <source>
        <dbReference type="Google" id="ProtNLM"/>
    </source>
</evidence>
<evidence type="ECO:0000313" key="2">
    <source>
        <dbReference type="EMBL" id="KAL1648003.1"/>
    </source>
</evidence>
<feature type="region of interest" description="Disordered" evidence="1">
    <location>
        <begin position="430"/>
        <end position="619"/>
    </location>
</feature>
<evidence type="ECO:0000313" key="3">
    <source>
        <dbReference type="Proteomes" id="UP001521184"/>
    </source>
</evidence>
<accession>A0ABR3TZ84</accession>
<proteinExistence type="predicted"/>
<name>A0ABR3TZ84_9PEZI</name>
<feature type="compositionally biased region" description="Basic residues" evidence="1">
    <location>
        <begin position="101"/>
        <end position="112"/>
    </location>
</feature>
<feature type="region of interest" description="Disordered" evidence="1">
    <location>
        <begin position="1"/>
        <end position="140"/>
    </location>
</feature>
<feature type="compositionally biased region" description="Basic and acidic residues" evidence="1">
    <location>
        <begin position="607"/>
        <end position="616"/>
    </location>
</feature>
<feature type="compositionally biased region" description="Polar residues" evidence="1">
    <location>
        <begin position="33"/>
        <end position="42"/>
    </location>
</feature>
<feature type="region of interest" description="Disordered" evidence="1">
    <location>
        <begin position="640"/>
        <end position="731"/>
    </location>
</feature>
<feature type="compositionally biased region" description="Polar residues" evidence="1">
    <location>
        <begin position="166"/>
        <end position="186"/>
    </location>
</feature>
<protein>
    <recommendedName>
        <fullName evidence="4">Nuclear RNA binding protein</fullName>
    </recommendedName>
</protein>
<feature type="compositionally biased region" description="Basic residues" evidence="1">
    <location>
        <begin position="561"/>
        <end position="571"/>
    </location>
</feature>
<reference evidence="2 3" key="1">
    <citation type="journal article" date="2023" name="Plant Dis.">
        <title>First Report of Diplodia intermedia Causing Canker and Dieback Diseases on Apple Trees in Canada.</title>
        <authorList>
            <person name="Ellouze W."/>
            <person name="Ilyukhin E."/>
            <person name="Sulman M."/>
            <person name="Ali S."/>
        </authorList>
    </citation>
    <scope>NUCLEOTIDE SEQUENCE [LARGE SCALE GENOMIC DNA]</scope>
    <source>
        <strain evidence="2 3">M45-28</strain>
    </source>
</reference>
<organism evidence="2 3">
    <name type="scientific">Diplodia intermedia</name>
    <dbReference type="NCBI Taxonomy" id="856260"/>
    <lineage>
        <taxon>Eukaryota</taxon>
        <taxon>Fungi</taxon>
        <taxon>Dikarya</taxon>
        <taxon>Ascomycota</taxon>
        <taxon>Pezizomycotina</taxon>
        <taxon>Dothideomycetes</taxon>
        <taxon>Dothideomycetes incertae sedis</taxon>
        <taxon>Botryosphaeriales</taxon>
        <taxon>Botryosphaeriaceae</taxon>
        <taxon>Diplodia</taxon>
    </lineage>
</organism>
<feature type="region of interest" description="Disordered" evidence="1">
    <location>
        <begin position="165"/>
        <end position="198"/>
    </location>
</feature>
<feature type="compositionally biased region" description="Low complexity" evidence="1">
    <location>
        <begin position="187"/>
        <end position="198"/>
    </location>
</feature>
<feature type="compositionally biased region" description="Basic and acidic residues" evidence="1">
    <location>
        <begin position="582"/>
        <end position="592"/>
    </location>
</feature>
<gene>
    <name evidence="2" type="ORF">SLS58_002328</name>
</gene>
<keyword evidence="3" id="KW-1185">Reference proteome</keyword>
<dbReference type="EMBL" id="JAKEKT020000010">
    <property type="protein sequence ID" value="KAL1648003.1"/>
    <property type="molecule type" value="Genomic_DNA"/>
</dbReference>
<evidence type="ECO:0000256" key="1">
    <source>
        <dbReference type="SAM" id="MobiDB-lite"/>
    </source>
</evidence>
<sequence length="731" mass="79978">MAQLNSAARMDNPQLPAAPRRRRSSIVDGLQLPSATMYNNASSDEKPDQGSRKRRHKSHDIDIGPRLAGEVDDTSYSSKRRRSANWPLTEEEAWSPDSSQRSRRTKGSHSRRQVSSPGRLSRFQEASMHDRASNQPPSVFTRFFSSSRGIAPIDHLMEEYHAANDTAPTHSHTSLRASSHQPNQSVTSTATTGTAGSANTRESGIFRFGRSLASTFNPVNIWQKMQQKWSEARQELIEEALDEQARQLRERALKADEVYAHLKKTGQLGKQGTHAISNGTQIFTPGYTAPAGEHSNQRDSGVAGIEPDFSRPYEQKDAAKRAADLSSPPERKSALHFKTPSFMNLKRARSEAQLTKRAPPSSPTADWSDAQTPRTLRRIHSKKDIDKQLKLHKRVSDLELKLKDARRELYDCLGDSPPVPAFPAHLAASLNSNKPRVPTPLRKRASGPAGDLPTLPSERLLFPDGVDNREDVMVSSPPSPAAQMDEHADAAQETEPPTPTATKDIWIAGVSPVKAKGKLMKSAKAAPAQKKKGGDGEDLTFEPGPEASDDAEGEGAANGLPKKRRPGRPKKSSSEAQKQAKPGKEKRGKQAEQTETQTQDKPVSVEVAEKAARPVEKQPVVHASIDKAIESMNQEDVTTAKVLLRDGSPNRPSALATPSHPVTRRSTRSVSPGQRRRGEQLGSSSAVSVAPNGKTIPPMPSVPENLKLQASKPHVTVQQRNASFEWPDDVF</sequence>